<dbReference type="PIRSF" id="PIRSF000097">
    <property type="entry name" value="AKR"/>
    <property type="match status" value="1"/>
</dbReference>
<dbReference type="CDD" id="cd19071">
    <property type="entry name" value="AKR_AKR1-5-like"/>
    <property type="match status" value="1"/>
</dbReference>
<dbReference type="InterPro" id="IPR023210">
    <property type="entry name" value="NADP_OxRdtase_dom"/>
</dbReference>
<feature type="site" description="Lowers pKa of active site Tyr" evidence="6">
    <location>
        <position position="78"/>
    </location>
</feature>
<dbReference type="STRING" id="1806994.A0A507CFA4"/>
<evidence type="ECO:0000313" key="9">
    <source>
        <dbReference type="Proteomes" id="UP000319731"/>
    </source>
</evidence>
<comment type="similarity">
    <text evidence="1">Belongs to the aldo/keto reductase family.</text>
</comment>
<evidence type="ECO:0000256" key="3">
    <source>
        <dbReference type="ARBA" id="ARBA00023002"/>
    </source>
</evidence>
<keyword evidence="9" id="KW-1185">Reference proteome</keyword>
<keyword evidence="2" id="KW-0521">NADP</keyword>
<organism evidence="8 9">
    <name type="scientific">Synchytrium microbalum</name>
    <dbReference type="NCBI Taxonomy" id="1806994"/>
    <lineage>
        <taxon>Eukaryota</taxon>
        <taxon>Fungi</taxon>
        <taxon>Fungi incertae sedis</taxon>
        <taxon>Chytridiomycota</taxon>
        <taxon>Chytridiomycota incertae sedis</taxon>
        <taxon>Chytridiomycetes</taxon>
        <taxon>Synchytriales</taxon>
        <taxon>Synchytriaceae</taxon>
        <taxon>Synchytrium</taxon>
    </lineage>
</organism>
<evidence type="ECO:0000256" key="2">
    <source>
        <dbReference type="ARBA" id="ARBA00022857"/>
    </source>
</evidence>
<gene>
    <name evidence="8" type="ORF">SmJEL517_g01177</name>
</gene>
<accession>A0A507CFA4</accession>
<evidence type="ECO:0000256" key="1">
    <source>
        <dbReference type="ARBA" id="ARBA00007905"/>
    </source>
</evidence>
<protein>
    <recommendedName>
        <fullName evidence="7">NADP-dependent oxidoreductase domain-containing protein</fullName>
    </recommendedName>
</protein>
<dbReference type="SUPFAM" id="SSF51430">
    <property type="entry name" value="NAD(P)-linked oxidoreductase"/>
    <property type="match status" value="1"/>
</dbReference>
<evidence type="ECO:0000313" key="8">
    <source>
        <dbReference type="EMBL" id="TPX36604.1"/>
    </source>
</evidence>
<dbReference type="Gene3D" id="3.20.20.100">
    <property type="entry name" value="NADP-dependent oxidoreductase domain"/>
    <property type="match status" value="1"/>
</dbReference>
<feature type="binding site" evidence="5">
    <location>
        <position position="111"/>
    </location>
    <ligand>
        <name>substrate</name>
    </ligand>
</feature>
<dbReference type="GO" id="GO:0016491">
    <property type="term" value="F:oxidoreductase activity"/>
    <property type="evidence" value="ECO:0007669"/>
    <property type="project" value="UniProtKB-KW"/>
</dbReference>
<name>A0A507CFA4_9FUNG</name>
<dbReference type="PROSITE" id="PS00062">
    <property type="entry name" value="ALDOKETO_REDUCTASE_2"/>
    <property type="match status" value="1"/>
</dbReference>
<dbReference type="OrthoDB" id="416253at2759"/>
<proteinExistence type="inferred from homology"/>
<dbReference type="InterPro" id="IPR036812">
    <property type="entry name" value="NAD(P)_OxRdtase_dom_sf"/>
</dbReference>
<dbReference type="EMBL" id="QEAO01000004">
    <property type="protein sequence ID" value="TPX36604.1"/>
    <property type="molecule type" value="Genomic_DNA"/>
</dbReference>
<evidence type="ECO:0000256" key="4">
    <source>
        <dbReference type="PIRSR" id="PIRSR000097-1"/>
    </source>
</evidence>
<dbReference type="Proteomes" id="UP000319731">
    <property type="component" value="Unassembled WGS sequence"/>
</dbReference>
<comment type="caution">
    <text evidence="8">The sequence shown here is derived from an EMBL/GenBank/DDBJ whole genome shotgun (WGS) entry which is preliminary data.</text>
</comment>
<evidence type="ECO:0000256" key="6">
    <source>
        <dbReference type="PIRSR" id="PIRSR000097-3"/>
    </source>
</evidence>
<evidence type="ECO:0000259" key="7">
    <source>
        <dbReference type="Pfam" id="PF00248"/>
    </source>
</evidence>
<dbReference type="FunFam" id="3.20.20.100:FF:000006">
    <property type="entry name" value="Aldo-keto reductase family 1 member A1"/>
    <property type="match status" value="1"/>
</dbReference>
<feature type="active site" description="Proton donor" evidence="4">
    <location>
        <position position="53"/>
    </location>
</feature>
<dbReference type="AlphaFoldDB" id="A0A507CFA4"/>
<dbReference type="RefSeq" id="XP_031026818.1">
    <property type="nucleotide sequence ID" value="XM_031167105.1"/>
</dbReference>
<keyword evidence="3" id="KW-0560">Oxidoreductase</keyword>
<dbReference type="Pfam" id="PF00248">
    <property type="entry name" value="Aldo_ket_red"/>
    <property type="match status" value="1"/>
</dbReference>
<sequence length="313" mass="34719">MALNRTFVLSAKGCMPMPAFGLGTWQSKPNEVKQAVLNALQAGYRHIDAAAIYGNENEVGEALVESKVPREQVFITSKLWNDRHRKEYVEGACRTTLKDLKTSYLDLYLMHWPIAFKLADDGKGSAKNADGSMVIDDCPISETWAAMESLVDKGLVKAIGVSNFSIARIQELLKTAKITPAVNQVELHPYNPQNDLLAFCKKHNILLTAYSPFGSGRSPSLFDDDVLLKIAKKYNKSVAQVLVSWQIQRGVSVIPKSVTPARIAENFQDFILEDSDMALINELGTTKPLRYLKPYEWAGWGNPDVFGDAPAKI</sequence>
<dbReference type="GeneID" id="42002402"/>
<feature type="domain" description="NADP-dependent oxidoreductase" evidence="7">
    <location>
        <begin position="21"/>
        <end position="283"/>
    </location>
</feature>
<dbReference type="PANTHER" id="PTHR11732">
    <property type="entry name" value="ALDO/KETO REDUCTASE"/>
    <property type="match status" value="1"/>
</dbReference>
<evidence type="ECO:0000256" key="5">
    <source>
        <dbReference type="PIRSR" id="PIRSR000097-2"/>
    </source>
</evidence>
<dbReference type="InterPro" id="IPR020471">
    <property type="entry name" value="AKR"/>
</dbReference>
<dbReference type="PROSITE" id="PS00798">
    <property type="entry name" value="ALDOKETO_REDUCTASE_1"/>
    <property type="match status" value="1"/>
</dbReference>
<reference evidence="8 9" key="1">
    <citation type="journal article" date="2019" name="Sci. Rep.">
        <title>Comparative genomics of chytrid fungi reveal insights into the obligate biotrophic and pathogenic lifestyle of Synchytrium endobioticum.</title>
        <authorList>
            <person name="van de Vossenberg B.T.L.H."/>
            <person name="Warris S."/>
            <person name="Nguyen H.D.T."/>
            <person name="van Gent-Pelzer M.P.E."/>
            <person name="Joly D.L."/>
            <person name="van de Geest H.C."/>
            <person name="Bonants P.J.M."/>
            <person name="Smith D.S."/>
            <person name="Levesque C.A."/>
            <person name="van der Lee T.A.J."/>
        </authorList>
    </citation>
    <scope>NUCLEOTIDE SEQUENCE [LARGE SCALE GENOMIC DNA]</scope>
    <source>
        <strain evidence="8 9">JEL517</strain>
    </source>
</reference>
<dbReference type="InterPro" id="IPR018170">
    <property type="entry name" value="Aldo/ket_reductase_CS"/>
</dbReference>
<dbReference type="PRINTS" id="PR00069">
    <property type="entry name" value="ALDKETRDTASE"/>
</dbReference>